<gene>
    <name evidence="2" type="ORF">BCT23_01955</name>
</gene>
<keyword evidence="1" id="KW-0732">Signal</keyword>
<dbReference type="SUPFAM" id="SSF63825">
    <property type="entry name" value="YWTD domain"/>
    <property type="match status" value="1"/>
</dbReference>
<name>A0A2N7LH10_9GAMM</name>
<organism evidence="2 3">
    <name type="scientific">Enterovibrio norvegicus</name>
    <dbReference type="NCBI Taxonomy" id="188144"/>
    <lineage>
        <taxon>Bacteria</taxon>
        <taxon>Pseudomonadati</taxon>
        <taxon>Pseudomonadota</taxon>
        <taxon>Gammaproteobacteria</taxon>
        <taxon>Vibrionales</taxon>
        <taxon>Vibrionaceae</taxon>
        <taxon>Enterovibrio</taxon>
    </lineage>
</organism>
<evidence type="ECO:0000313" key="2">
    <source>
        <dbReference type="EMBL" id="PMN94819.1"/>
    </source>
</evidence>
<feature type="chain" id="PRO_5014957547" evidence="1">
    <location>
        <begin position="25"/>
        <end position="412"/>
    </location>
</feature>
<protein>
    <submittedName>
        <fullName evidence="2">Uncharacterized protein</fullName>
    </submittedName>
</protein>
<accession>A0A2N7LH10</accession>
<dbReference type="Proteomes" id="UP000235387">
    <property type="component" value="Unassembled WGS sequence"/>
</dbReference>
<dbReference type="EMBL" id="MDAL01000002">
    <property type="protein sequence ID" value="PMN94819.1"/>
    <property type="molecule type" value="Genomic_DNA"/>
</dbReference>
<reference evidence="3" key="1">
    <citation type="submission" date="2016-07" db="EMBL/GenBank/DDBJ databases">
        <title>Nontailed viruses are major unrecognized killers of bacteria in the ocean.</title>
        <authorList>
            <person name="Kauffman K."/>
            <person name="Hussain F."/>
            <person name="Yang J."/>
            <person name="Arevalo P."/>
            <person name="Brown J."/>
            <person name="Cutler M."/>
            <person name="Kelly L."/>
            <person name="Polz M.F."/>
        </authorList>
    </citation>
    <scope>NUCLEOTIDE SEQUENCE [LARGE SCALE GENOMIC DNA]</scope>
    <source>
        <strain evidence="3">10N.261.45.A10</strain>
    </source>
</reference>
<evidence type="ECO:0000313" key="3">
    <source>
        <dbReference type="Proteomes" id="UP000235387"/>
    </source>
</evidence>
<evidence type="ECO:0000256" key="1">
    <source>
        <dbReference type="SAM" id="SignalP"/>
    </source>
</evidence>
<sequence>MFCLKKTVLSSLILASTFTASAMAENTQLDLKFAGALEFSDTGTMFVGDNYNGAIYAFDLTGSKAPKSVEPVFLTDIDARIASILGVGKSAIAINDMAVHPVTSDIYISVSRLGNFDSSPAIMKVTQNAQVELLDLDAVPYQKQALSHYPDQKTTFRPRGFGPTQPLDRDLAKGKVTLSSLAILDMEYYKGELFVSGVAFDNFLSTLRRMPYPFTGEQTAANVEMYHIAHDQFETRAPIRTMSVQEIDGKPQLVAAYTCSPIVLIGLDEIVDGAKISARTVMDYGNGQPIDMLSYTLNGEKSLFLTSNSRSPHVIPVNSLNGAKSYTKGDLPEGGKTDTHPLMPVGDTGKTVMFEGMSMHIDKLGGGRFVSLTRDMYTGSLNLDSNFDWFPNRIHNLQAEYDFPQYWAEKKQ</sequence>
<feature type="signal peptide" evidence="1">
    <location>
        <begin position="1"/>
        <end position="24"/>
    </location>
</feature>
<dbReference type="AlphaFoldDB" id="A0A2N7LH10"/>
<proteinExistence type="predicted"/>
<dbReference type="RefSeq" id="WP_102389951.1">
    <property type="nucleotide sequence ID" value="NZ_MDAL01000002.1"/>
</dbReference>
<comment type="caution">
    <text evidence="2">The sequence shown here is derived from an EMBL/GenBank/DDBJ whole genome shotgun (WGS) entry which is preliminary data.</text>
</comment>